<reference evidence="3" key="1">
    <citation type="submission" date="2015-09" db="EMBL/GenBank/DDBJ databases">
        <authorList>
            <person name="Fill T.P."/>
            <person name="Baretta J.F."/>
            <person name="de Almeida L.G."/>
            <person name="Rocha M."/>
            <person name="de Souza D.H."/>
            <person name="Malavazi I."/>
            <person name="Cerdeira L.T."/>
            <person name="Hong H."/>
            <person name="Samborskyy M."/>
            <person name="de Vasconcelos A.T."/>
            <person name="Leadlay P."/>
            <person name="Rodrigues-Filho E."/>
        </authorList>
    </citation>
    <scope>NUCLEOTIDE SEQUENCE [LARGE SCALE GENOMIC DNA]</scope>
    <source>
        <strain evidence="3">LaBioMMi 136</strain>
    </source>
</reference>
<feature type="region of interest" description="Disordered" evidence="1">
    <location>
        <begin position="1018"/>
        <end position="1152"/>
    </location>
</feature>
<dbReference type="Pfam" id="PF20566">
    <property type="entry name" value="Eap1"/>
    <property type="match status" value="1"/>
</dbReference>
<organism evidence="2 3">
    <name type="scientific">Penicillium brasilianum</name>
    <dbReference type="NCBI Taxonomy" id="104259"/>
    <lineage>
        <taxon>Eukaryota</taxon>
        <taxon>Fungi</taxon>
        <taxon>Dikarya</taxon>
        <taxon>Ascomycota</taxon>
        <taxon>Pezizomycotina</taxon>
        <taxon>Eurotiomycetes</taxon>
        <taxon>Eurotiomycetidae</taxon>
        <taxon>Eurotiales</taxon>
        <taxon>Aspergillaceae</taxon>
        <taxon>Penicillium</taxon>
    </lineage>
</organism>
<feature type="region of interest" description="Disordered" evidence="1">
    <location>
        <begin position="515"/>
        <end position="718"/>
    </location>
</feature>
<feature type="compositionally biased region" description="Basic and acidic residues" evidence="1">
    <location>
        <begin position="515"/>
        <end position="526"/>
    </location>
</feature>
<proteinExistence type="predicted"/>
<feature type="compositionally biased region" description="Polar residues" evidence="1">
    <location>
        <begin position="834"/>
        <end position="855"/>
    </location>
</feature>
<evidence type="ECO:0000313" key="2">
    <source>
        <dbReference type="EMBL" id="OOQ85497.1"/>
    </source>
</evidence>
<feature type="compositionally biased region" description="Basic and acidic residues" evidence="1">
    <location>
        <begin position="621"/>
        <end position="649"/>
    </location>
</feature>
<feature type="region of interest" description="Disordered" evidence="1">
    <location>
        <begin position="473"/>
        <end position="499"/>
    </location>
</feature>
<evidence type="ECO:0000256" key="1">
    <source>
        <dbReference type="SAM" id="MobiDB-lite"/>
    </source>
</evidence>
<comment type="caution">
    <text evidence="2">The sequence shown here is derived from an EMBL/GenBank/DDBJ whole genome shotgun (WGS) entry which is preliminary data.</text>
</comment>
<name>A0A1S9RJ08_PENBI</name>
<feature type="compositionally biased region" description="Basic and acidic residues" evidence="1">
    <location>
        <begin position="656"/>
        <end position="679"/>
    </location>
</feature>
<feature type="compositionally biased region" description="Basic and acidic residues" evidence="1">
    <location>
        <begin position="549"/>
        <end position="611"/>
    </location>
</feature>
<dbReference type="InterPro" id="IPR046784">
    <property type="entry name" value="Eap1"/>
</dbReference>
<feature type="compositionally biased region" description="Pro residues" evidence="1">
    <location>
        <begin position="1063"/>
        <end position="1098"/>
    </location>
</feature>
<feature type="region of interest" description="Disordered" evidence="1">
    <location>
        <begin position="827"/>
        <end position="897"/>
    </location>
</feature>
<dbReference type="AlphaFoldDB" id="A0A1S9RJ08"/>
<protein>
    <submittedName>
        <fullName evidence="2">Uncharacterized protein</fullName>
    </submittedName>
</protein>
<feature type="compositionally biased region" description="Pro residues" evidence="1">
    <location>
        <begin position="1114"/>
        <end position="1125"/>
    </location>
</feature>
<dbReference type="EMBL" id="LJBN01000167">
    <property type="protein sequence ID" value="OOQ85497.1"/>
    <property type="molecule type" value="Genomic_DNA"/>
</dbReference>
<feature type="region of interest" description="Disordered" evidence="1">
    <location>
        <begin position="769"/>
        <end position="815"/>
    </location>
</feature>
<gene>
    <name evidence="2" type="ORF">PEBR_24937</name>
</gene>
<accession>A0A1S9RJ08</accession>
<feature type="compositionally biased region" description="Polar residues" evidence="1">
    <location>
        <begin position="700"/>
        <end position="712"/>
    </location>
</feature>
<feature type="region of interest" description="Disordered" evidence="1">
    <location>
        <begin position="408"/>
        <end position="451"/>
    </location>
</feature>
<feature type="compositionally biased region" description="Polar residues" evidence="1">
    <location>
        <begin position="867"/>
        <end position="877"/>
    </location>
</feature>
<evidence type="ECO:0000313" key="3">
    <source>
        <dbReference type="Proteomes" id="UP000190744"/>
    </source>
</evidence>
<feature type="compositionally biased region" description="Gly residues" evidence="1">
    <location>
        <begin position="1136"/>
        <end position="1152"/>
    </location>
</feature>
<sequence length="1152" mass="127017">MADQPSSDETFTIDGVLTEDDIARLEMASIIEPIPPESKHSGTCTVTMSRLQLKPKFLTSLPFTNQDSNIDGGKPYQVKVPLATESIAVLEFLGFTPATGRELWEGFIRPKTNSKPLELMEHVYEHISLLQTPIFQEMAITKALILIGLDRSFMQTLFNPTYSTVLKSNHTMHSWVRCALGDRIHLNLQREARLLPINHQAMQYARTSESRFPLELIEVLNRACEETAEEDTSLQDSEPHVYIVVHEKQRSRDELEFIIEGVFHRLSSATDQTMEIFDTQYPDYPRSCFYAQGTWQLIGENSVGCDPPSILTDPDSALSLATKWLTAASPHSTSNIPTSALSSLLPSTLRLFLLTPTLDLLTQFPPAFSIAPYKSHTPFPDQAVMARRYEIDELLWLRSSPLVAKPPGLPPIEEWMPQPDPTTQTKPRNSRDANNPSETTTNRRPSFFEARHISRGSNSEDIILGPPKIAFASSRIGGVGKGSFDLTDRSVRPADSEEKGDRFNFRDKFFKDKDAPERDLERRDGKSTGLNGRRGEREDWNAGRPRRGLGPDEQDRKPRRNGDFDRWENRESARDPNNDRGIRDRDGRPTTKKDGQPGRAKFEGSWFRDENTQEVADTDEDKSQLRNREWRRDRHGADRDWTRGAKLEQEPEWLDSNDRDEPRRAHTQEDFERWKERMKAGSGAGQQAPAQEEKREFPAESQSHIAAQQPESHATDGEVFSSSGTQFMQNNSMDRFFGMLGDTKPHVPEISSPVATEQTPKKDLLAAGMSAKPGKSSRFAGLFSPPPESPAKEAEPQGPSMAMLFGGGSPANAHDADQEGFQRILKMLGGGGNRSNNGTPQQGEPLQQSRSSSMAHSEHQPPRVMANMSSPRDSLPQSEYMGAHENPMGPAAGKDPQAREREHLLRLMQQVRVGPPSGLPSQQSPPNVGVAPPPGLMPEMMPRPPPGLGAQKTPAFLDDPAIANMQRPDSEQLRRRAPNGPPPMGYFDDVPFPPQVAQGPMTPGGTRPIQGLNQPPMPLQRPPGLEHMPPPGWAGQHPPQGNGPSPMGPPPGIPAPNRGFPPGMMPMPPRGPPPGMIPPPGYMGGPPPPGFPHMPPNPEAMMGVGPGGQGPFGPGVPGPQGPPPSSRHLLEMFGQPNGGDGRGGMIGPGQFR</sequence>
<feature type="compositionally biased region" description="Polar residues" evidence="1">
    <location>
        <begin position="421"/>
        <end position="444"/>
    </location>
</feature>
<feature type="compositionally biased region" description="Gly residues" evidence="1">
    <location>
        <begin position="1104"/>
        <end position="1113"/>
    </location>
</feature>
<feature type="compositionally biased region" description="Basic and acidic residues" evidence="1">
    <location>
        <begin position="486"/>
        <end position="499"/>
    </location>
</feature>
<dbReference type="Proteomes" id="UP000190744">
    <property type="component" value="Unassembled WGS sequence"/>
</dbReference>